<dbReference type="AlphaFoldDB" id="A0A4Q7MLH1"/>
<dbReference type="Proteomes" id="UP000293874">
    <property type="component" value="Unassembled WGS sequence"/>
</dbReference>
<keyword evidence="2" id="KW-1185">Reference proteome</keyword>
<dbReference type="OrthoDB" id="1495156at2"/>
<reference evidence="1 2" key="1">
    <citation type="submission" date="2019-02" db="EMBL/GenBank/DDBJ databases">
        <title>Genomic Encyclopedia of Type Strains, Phase IV (KMG-IV): sequencing the most valuable type-strain genomes for metagenomic binning, comparative biology and taxonomic classification.</title>
        <authorList>
            <person name="Goeker M."/>
        </authorList>
    </citation>
    <scope>NUCLEOTIDE SEQUENCE [LARGE SCALE GENOMIC DNA]</scope>
    <source>
        <strain evidence="1 2">DSM 18116</strain>
    </source>
</reference>
<evidence type="ECO:0000313" key="1">
    <source>
        <dbReference type="EMBL" id="RZS69164.1"/>
    </source>
</evidence>
<dbReference type="EMBL" id="SGXA01000003">
    <property type="protein sequence ID" value="RZS69164.1"/>
    <property type="molecule type" value="Genomic_DNA"/>
</dbReference>
<evidence type="ECO:0000313" key="2">
    <source>
        <dbReference type="Proteomes" id="UP000293874"/>
    </source>
</evidence>
<gene>
    <name evidence="1" type="ORF">EV199_4990</name>
</gene>
<comment type="caution">
    <text evidence="1">The sequence shown here is derived from an EMBL/GenBank/DDBJ whole genome shotgun (WGS) entry which is preliminary data.</text>
</comment>
<sequence length="137" mass="16134">MDTVNTKQLLLNLYGLMMEINLHQEDADVLEDLRASPDDQIDRHLLKIKQLSARLRAKAYRLRFEKAIEQIRILKERGIDEIKKLLSPEEQLQLRPLFNKFTELTVEDEAAILEDQEILQLIEILKDRLDDTLDDQP</sequence>
<accession>A0A4Q7MLH1</accession>
<organism evidence="1 2">
    <name type="scientific">Pseudobacter ginsenosidimutans</name>
    <dbReference type="NCBI Taxonomy" id="661488"/>
    <lineage>
        <taxon>Bacteria</taxon>
        <taxon>Pseudomonadati</taxon>
        <taxon>Bacteroidota</taxon>
        <taxon>Chitinophagia</taxon>
        <taxon>Chitinophagales</taxon>
        <taxon>Chitinophagaceae</taxon>
        <taxon>Pseudobacter</taxon>
    </lineage>
</organism>
<protein>
    <submittedName>
        <fullName evidence="1">Uncharacterized protein</fullName>
    </submittedName>
</protein>
<dbReference type="RefSeq" id="WP_130543526.1">
    <property type="nucleotide sequence ID" value="NZ_CP042431.1"/>
</dbReference>
<name>A0A4Q7MLH1_9BACT</name>
<proteinExistence type="predicted"/>